<gene>
    <name evidence="1" type="ORF">C2L64_14080</name>
</gene>
<organism evidence="1 2">
    <name type="scientific">Paraburkholderia hospita</name>
    <dbReference type="NCBI Taxonomy" id="169430"/>
    <lineage>
        <taxon>Bacteria</taxon>
        <taxon>Pseudomonadati</taxon>
        <taxon>Pseudomonadota</taxon>
        <taxon>Betaproteobacteria</taxon>
        <taxon>Burkholderiales</taxon>
        <taxon>Burkholderiaceae</taxon>
        <taxon>Paraburkholderia</taxon>
    </lineage>
</organism>
<proteinExistence type="predicted"/>
<dbReference type="EMBL" id="CP026105">
    <property type="protein sequence ID" value="AUT69291.1"/>
    <property type="molecule type" value="Genomic_DNA"/>
</dbReference>
<evidence type="ECO:0000313" key="1">
    <source>
        <dbReference type="EMBL" id="AUT69291.1"/>
    </source>
</evidence>
<name>A0AAN1J8C2_9BURK</name>
<evidence type="ECO:0000313" key="2">
    <source>
        <dbReference type="Proteomes" id="UP000236649"/>
    </source>
</evidence>
<dbReference type="Proteomes" id="UP000236649">
    <property type="component" value="Chromosome 1"/>
</dbReference>
<sequence>MDIWGAHTWPLEVQTGPQHEADSDALCRELTIRYPEPAALEQFVRDRLDDIVRATGSANHGSAQLFIGRLLSRNLEFARYLAHAPRNEKTLLSCRTRRAP</sequence>
<dbReference type="AlphaFoldDB" id="A0AAN1J8C2"/>
<reference evidence="1 2" key="1">
    <citation type="submission" date="2018-01" db="EMBL/GenBank/DDBJ databases">
        <title>Species boundaries and ecological features among Paraburkholderia terrae DSMZ17804T, P. hospita DSMZ17164T and P. caribensis DSMZ13236T.</title>
        <authorList>
            <person name="Pratama A.A."/>
        </authorList>
    </citation>
    <scope>NUCLEOTIDE SEQUENCE [LARGE SCALE GENOMIC DNA]</scope>
    <source>
        <strain evidence="1 2">DSM 17164</strain>
    </source>
</reference>
<dbReference type="KEGG" id="phs:C2L64_14080"/>
<protein>
    <submittedName>
        <fullName evidence="1">Uncharacterized protein</fullName>
    </submittedName>
</protein>
<accession>A0AAN1J8C2</accession>